<feature type="compositionally biased region" description="Basic and acidic residues" evidence="1">
    <location>
        <begin position="47"/>
        <end position="58"/>
    </location>
</feature>
<dbReference type="Pfam" id="PF05711">
    <property type="entry name" value="TylF"/>
    <property type="match status" value="1"/>
</dbReference>
<accession>A9ZNV0</accession>
<dbReference type="PANTHER" id="PTHR40036">
    <property type="entry name" value="MACROCIN O-METHYLTRANSFERASE"/>
    <property type="match status" value="1"/>
</dbReference>
<name>A9ZNV0_9ACTN</name>
<protein>
    <submittedName>
        <fullName evidence="2">Putative methyl transferase</fullName>
    </submittedName>
</protein>
<dbReference type="Gene3D" id="3.40.50.150">
    <property type="entry name" value="Vaccinia Virus protein VP39"/>
    <property type="match status" value="1"/>
</dbReference>
<dbReference type="InterPro" id="IPR008884">
    <property type="entry name" value="TylF_MeTrfase"/>
</dbReference>
<dbReference type="PANTHER" id="PTHR40036:SF1">
    <property type="entry name" value="MACROCIN O-METHYLTRANSFERASE"/>
    <property type="match status" value="1"/>
</dbReference>
<evidence type="ECO:0000313" key="2">
    <source>
        <dbReference type="EMBL" id="BAF98627.1"/>
    </source>
</evidence>
<dbReference type="InterPro" id="IPR029063">
    <property type="entry name" value="SAM-dependent_MTases_sf"/>
</dbReference>
<dbReference type="EMBL" id="AB307968">
    <property type="protein sequence ID" value="BAF98627.1"/>
    <property type="molecule type" value="Genomic_DNA"/>
</dbReference>
<evidence type="ECO:0000256" key="1">
    <source>
        <dbReference type="SAM" id="MobiDB-lite"/>
    </source>
</evidence>
<feature type="region of interest" description="Disordered" evidence="1">
    <location>
        <begin position="39"/>
        <end position="59"/>
    </location>
</feature>
<reference evidence="2" key="1">
    <citation type="journal article" date="2007" name="Biosci. Biotechnol. Biochem.">
        <title>Cloning of the gene cluster responsible for biosynthesis of KS-505a (longestin), a unique tetraterpenoid.</title>
        <authorList>
            <person name="Hayashi Y."/>
            <person name="Onaka H."/>
            <person name="Itoh N."/>
            <person name="Seto H."/>
            <person name="Dairi T."/>
        </authorList>
    </citation>
    <scope>NUCLEOTIDE SEQUENCE</scope>
</reference>
<proteinExistence type="predicted"/>
<dbReference type="GO" id="GO:0016740">
    <property type="term" value="F:transferase activity"/>
    <property type="evidence" value="ECO:0007669"/>
    <property type="project" value="UniProtKB-KW"/>
</dbReference>
<dbReference type="SUPFAM" id="SSF53335">
    <property type="entry name" value="S-adenosyl-L-methionine-dependent methyltransferases"/>
    <property type="match status" value="1"/>
</dbReference>
<keyword evidence="2" id="KW-0808">Transferase</keyword>
<dbReference type="AlphaFoldDB" id="A9ZNV0"/>
<organism evidence="2">
    <name type="scientific">Streptomyces argenteolus</name>
    <dbReference type="NCBI Taxonomy" id="67274"/>
    <lineage>
        <taxon>Bacteria</taxon>
        <taxon>Bacillati</taxon>
        <taxon>Actinomycetota</taxon>
        <taxon>Actinomycetes</taxon>
        <taxon>Kitasatosporales</taxon>
        <taxon>Streptomycetaceae</taxon>
        <taxon>Streptomyces</taxon>
    </lineage>
</organism>
<sequence>MNPSVQLQIGNETAYLYLDLLKRCLANFIYQDPAIPMPPEENEVFDPETRRRGRDRPSQAHTMIGLNRLENIQALVEDVLRNGVPGDLIETGVARGGATIFMRGILKAYGVADRKVWVADSFGKFPRSAESGLTRRSYTSPYWAEITTVLNRYPEQFERMMTSVNARTSYEEVREHFGRYGLLDDQVEFLVGWFCDTLPSASIESLALLRIDADLYDSTYEPLTRLYPRLSDGGHVIVDDYHSFPECKAAVDDYLREHGLTVRLQVVDEAVHWRKSPGG</sequence>